<organism evidence="1 2">
    <name type="scientific">Cellulophaga baltica</name>
    <dbReference type="NCBI Taxonomy" id="76594"/>
    <lineage>
        <taxon>Bacteria</taxon>
        <taxon>Pseudomonadati</taxon>
        <taxon>Bacteroidota</taxon>
        <taxon>Flavobacteriia</taxon>
        <taxon>Flavobacteriales</taxon>
        <taxon>Flavobacteriaceae</taxon>
        <taxon>Cellulophaga</taxon>
    </lineage>
</organism>
<dbReference type="Proteomes" id="UP000182114">
    <property type="component" value="Unassembled WGS sequence"/>
</dbReference>
<keyword evidence="2" id="KW-1185">Reference proteome</keyword>
<evidence type="ECO:0000313" key="1">
    <source>
        <dbReference type="EMBL" id="SDE92247.1"/>
    </source>
</evidence>
<evidence type="ECO:0000313" key="2">
    <source>
        <dbReference type="Proteomes" id="UP000182114"/>
    </source>
</evidence>
<proteinExistence type="predicted"/>
<gene>
    <name evidence="1" type="ORF">SAMN04487992_10591</name>
</gene>
<protein>
    <submittedName>
        <fullName evidence="1">Uncharacterized protein</fullName>
    </submittedName>
</protein>
<name>A0A1G7GVS4_9FLAO</name>
<reference evidence="2" key="1">
    <citation type="submission" date="2016-10" db="EMBL/GenBank/DDBJ databases">
        <authorList>
            <person name="Varghese N."/>
            <person name="Submissions S."/>
        </authorList>
    </citation>
    <scope>NUCLEOTIDE SEQUENCE [LARGE SCALE GENOMIC DNA]</scope>
    <source>
        <strain evidence="2">DSM 24729</strain>
    </source>
</reference>
<dbReference type="AlphaFoldDB" id="A0A1G7GVS4"/>
<dbReference type="EMBL" id="FNBD01000005">
    <property type="protein sequence ID" value="SDE92247.1"/>
    <property type="molecule type" value="Genomic_DNA"/>
</dbReference>
<accession>A0A1G7GVS4</accession>
<sequence length="170" mass="19887">MASKYYFINIVRFIMLVLAQVLICNNINFWGFINPIIYILFLYWYPIKQNRAVFIIISFFLGFTVDIFSDTLAFNTAATLTIAYLRPTIMRFCFGVNFEFQSFRLNAAPRIQQLTYLALLIVIHHTVFFTLEVFNFDNFLLILKKILVVSIASLFLCILLSSLFSVKKEN</sequence>